<evidence type="ECO:0000313" key="4">
    <source>
        <dbReference type="Proteomes" id="UP001205601"/>
    </source>
</evidence>
<reference evidence="4" key="1">
    <citation type="submission" date="2023-07" db="EMBL/GenBank/DDBJ databases">
        <title>Defluviimonas sediminis sp. nov., isolated from mangrove sediment.</title>
        <authorList>
            <person name="Liu L."/>
            <person name="Li J."/>
            <person name="Huang Y."/>
            <person name="Pan J."/>
            <person name="Li M."/>
        </authorList>
    </citation>
    <scope>NUCLEOTIDE SEQUENCE [LARGE SCALE GENOMIC DNA]</scope>
    <source>
        <strain evidence="4">FT324</strain>
    </source>
</reference>
<feature type="transmembrane region" description="Helical" evidence="1">
    <location>
        <begin position="47"/>
        <end position="66"/>
    </location>
</feature>
<dbReference type="Pfam" id="PF07331">
    <property type="entry name" value="TctB"/>
    <property type="match status" value="1"/>
</dbReference>
<evidence type="ECO:0000256" key="1">
    <source>
        <dbReference type="SAM" id="Phobius"/>
    </source>
</evidence>
<organism evidence="3 4">
    <name type="scientific">Albidovulum sediminis</name>
    <dbReference type="NCBI Taxonomy" id="3066345"/>
    <lineage>
        <taxon>Bacteria</taxon>
        <taxon>Pseudomonadati</taxon>
        <taxon>Pseudomonadota</taxon>
        <taxon>Alphaproteobacteria</taxon>
        <taxon>Rhodobacterales</taxon>
        <taxon>Paracoccaceae</taxon>
        <taxon>Albidovulum</taxon>
    </lineage>
</organism>
<dbReference type="InterPro" id="IPR009936">
    <property type="entry name" value="DUF1468"/>
</dbReference>
<dbReference type="Proteomes" id="UP001205601">
    <property type="component" value="Unassembled WGS sequence"/>
</dbReference>
<feature type="transmembrane region" description="Helical" evidence="1">
    <location>
        <begin position="87"/>
        <end position="104"/>
    </location>
</feature>
<feature type="domain" description="DUF1468" evidence="2">
    <location>
        <begin position="7"/>
        <end position="157"/>
    </location>
</feature>
<name>A0ABT2NRM2_9RHOB</name>
<keyword evidence="1" id="KW-0472">Membrane</keyword>
<gene>
    <name evidence="3" type="ORF">N5I32_18880</name>
</gene>
<dbReference type="EMBL" id="JAOCQF010000005">
    <property type="protein sequence ID" value="MCT8331586.1"/>
    <property type="molecule type" value="Genomic_DNA"/>
</dbReference>
<evidence type="ECO:0000259" key="2">
    <source>
        <dbReference type="Pfam" id="PF07331"/>
    </source>
</evidence>
<evidence type="ECO:0000313" key="3">
    <source>
        <dbReference type="EMBL" id="MCT8331586.1"/>
    </source>
</evidence>
<protein>
    <submittedName>
        <fullName evidence="3">Tripartite tricarboxylate transporter TctB family protein</fullName>
    </submittedName>
</protein>
<feature type="transmembrane region" description="Helical" evidence="1">
    <location>
        <begin position="134"/>
        <end position="156"/>
    </location>
</feature>
<proteinExistence type="predicted"/>
<comment type="caution">
    <text evidence="3">The sequence shown here is derived from an EMBL/GenBank/DDBJ whole genome shotgun (WGS) entry which is preliminary data.</text>
</comment>
<accession>A0ABT2NRM2</accession>
<dbReference type="RefSeq" id="WP_261497502.1">
    <property type="nucleotide sequence ID" value="NZ_JAOCQF010000005.1"/>
</dbReference>
<keyword evidence="1" id="KW-0812">Transmembrane</keyword>
<sequence length="166" mass="17359">MRNVTLVVSAALFALAVGYWISADSISESRLAGAVGADGFPKVLGVALGVLSLILAGQTLFESYIVPARDKAPVQEEAQDASSAWRGHLRAFGLIAIGIAYVLLLPYLGYMVAGGLMLGAVATYAGLRPSLATLLFAVCGGLCFYLIFVKLLQIPLPAGFWPGLVN</sequence>
<keyword evidence="4" id="KW-1185">Reference proteome</keyword>
<keyword evidence="1" id="KW-1133">Transmembrane helix</keyword>